<feature type="compositionally biased region" description="Basic and acidic residues" evidence="1">
    <location>
        <begin position="7"/>
        <end position="17"/>
    </location>
</feature>
<evidence type="ECO:0000256" key="1">
    <source>
        <dbReference type="SAM" id="MobiDB-lite"/>
    </source>
</evidence>
<sequence>MGITKACQEDRDNETKRLKSPSQENELGGLTGCWVTISV</sequence>
<feature type="region of interest" description="Disordered" evidence="1">
    <location>
        <begin position="1"/>
        <end position="26"/>
    </location>
</feature>
<dbReference type="AlphaFoldDB" id="A0AB33R6C1"/>
<name>A0AB33R6C1_STREQ</name>
<dbReference type="Proteomes" id="UP000009215">
    <property type="component" value="Chromosome"/>
</dbReference>
<accession>A0AB33R6C1</accession>
<evidence type="ECO:0000313" key="2">
    <source>
        <dbReference type="EMBL" id="CCI62375.1"/>
    </source>
</evidence>
<protein>
    <submittedName>
        <fullName evidence="2">Uncharacterized protein</fullName>
    </submittedName>
</protein>
<dbReference type="EMBL" id="HE858529">
    <property type="protein sequence ID" value="CCI62375.1"/>
    <property type="molecule type" value="Genomic_DNA"/>
</dbReference>
<gene>
    <name evidence="2" type="ORF">SDSE_0878</name>
</gene>
<evidence type="ECO:0000313" key="3">
    <source>
        <dbReference type="Proteomes" id="UP000009215"/>
    </source>
</evidence>
<reference evidence="2 3" key="1">
    <citation type="submission" date="2012-05" db="EMBL/GenBank/DDBJ databases">
        <title>Complete genome sequence of a Streptococcus dysgalactiae subsp. equisimilis strain possessing Lancefield's group A antigen.</title>
        <authorList>
            <person name="Luetticken R."/>
            <person name="Bruellhoff K."/>
            <person name="Van der Linden M."/>
            <person name="Peltroche-Llacsahuanga H."/>
            <person name="Blom J."/>
            <person name="Weber-Lehmann J."/>
            <person name="Ferretti J.J."/>
            <person name="McShan W.M."/>
        </authorList>
    </citation>
    <scope>NUCLEOTIDE SEQUENCE [LARGE SCALE GENOMIC DNA]</scope>
    <source>
        <strain evidence="2 3">AC-2713</strain>
    </source>
</reference>
<proteinExistence type="predicted"/>
<organism evidence="2 3">
    <name type="scientific">Streptococcus dysgalactiae subsp. equisimilis AC-2713</name>
    <dbReference type="NCBI Taxonomy" id="759913"/>
    <lineage>
        <taxon>Bacteria</taxon>
        <taxon>Bacillati</taxon>
        <taxon>Bacillota</taxon>
        <taxon>Bacilli</taxon>
        <taxon>Lactobacillales</taxon>
        <taxon>Streptococcaceae</taxon>
        <taxon>Streptococcus</taxon>
    </lineage>
</organism>
<dbReference type="KEGG" id="sdc:SDSE_0878"/>